<sequence length="76" mass="8893">MNLMLFCHTAVCRYSVEIAVGEESLCQKLFTLHLSFVNAYKQGIWRGEEFLATLHPLFTTFENSFNKNIQYNWLAN</sequence>
<protein>
    <submittedName>
        <fullName evidence="1">Uncharacterized protein</fullName>
    </submittedName>
</protein>
<reference evidence="1" key="1">
    <citation type="submission" date="2009-11" db="EMBL/GenBank/DDBJ databases">
        <authorList>
            <person name="Weinstock G."/>
            <person name="Sodergren E."/>
            <person name="Clifton S."/>
            <person name="Fulton L."/>
            <person name="Fulton B."/>
            <person name="Courtney L."/>
            <person name="Fronick C."/>
            <person name="Harrison M."/>
            <person name="Strong C."/>
            <person name="Farmer C."/>
            <person name="Delahaunty K."/>
            <person name="Markovic C."/>
            <person name="Hall O."/>
            <person name="Minx P."/>
            <person name="Tomlinson C."/>
            <person name="Mitreva M."/>
            <person name="Nelson J."/>
            <person name="Hou S."/>
            <person name="Wollam A."/>
            <person name="Pepin K.H."/>
            <person name="Johnson M."/>
            <person name="Bhonagiri V."/>
            <person name="Nash W.E."/>
            <person name="Warren W."/>
            <person name="Chinwalla A."/>
            <person name="Mardis E.R."/>
            <person name="Wilson R.K."/>
        </authorList>
    </citation>
    <scope>NUCLEOTIDE SEQUENCE [LARGE SCALE GENOMIC DNA]</scope>
    <source>
        <strain evidence="1">DSM 18205</strain>
    </source>
</reference>
<dbReference type="EMBL" id="ACBX02000022">
    <property type="protein sequence ID" value="EFB34949.1"/>
    <property type="molecule type" value="Genomic_DNA"/>
</dbReference>
<name>D1PE81_9BACT</name>
<dbReference type="HOGENOM" id="CLU_2651403_0_0_10"/>
<dbReference type="Proteomes" id="UP000004477">
    <property type="component" value="Unassembled WGS sequence"/>
</dbReference>
<organism evidence="1 2">
    <name type="scientific">Segatella copri DSM 18205</name>
    <dbReference type="NCBI Taxonomy" id="537011"/>
    <lineage>
        <taxon>Bacteria</taxon>
        <taxon>Pseudomonadati</taxon>
        <taxon>Bacteroidota</taxon>
        <taxon>Bacteroidia</taxon>
        <taxon>Bacteroidales</taxon>
        <taxon>Prevotellaceae</taxon>
        <taxon>Segatella</taxon>
    </lineage>
</organism>
<proteinExistence type="predicted"/>
<evidence type="ECO:0000313" key="1">
    <source>
        <dbReference type="EMBL" id="EFB34949.1"/>
    </source>
</evidence>
<evidence type="ECO:0000313" key="2">
    <source>
        <dbReference type="Proteomes" id="UP000004477"/>
    </source>
</evidence>
<dbReference type="AlphaFoldDB" id="D1PE81"/>
<dbReference type="PaxDb" id="537011-PREVCOP_05529"/>
<accession>D1PE81</accession>
<keyword evidence="2" id="KW-1185">Reference proteome</keyword>
<gene>
    <name evidence="1" type="ORF">PREVCOP_05529</name>
</gene>
<comment type="caution">
    <text evidence="1">The sequence shown here is derived from an EMBL/GenBank/DDBJ whole genome shotgun (WGS) entry which is preliminary data.</text>
</comment>